<dbReference type="AlphaFoldDB" id="A0A9K3IWL3"/>
<organism evidence="1 2">
    <name type="scientific">Helianthus annuus</name>
    <name type="common">Common sunflower</name>
    <dbReference type="NCBI Taxonomy" id="4232"/>
    <lineage>
        <taxon>Eukaryota</taxon>
        <taxon>Viridiplantae</taxon>
        <taxon>Streptophyta</taxon>
        <taxon>Embryophyta</taxon>
        <taxon>Tracheophyta</taxon>
        <taxon>Spermatophyta</taxon>
        <taxon>Magnoliopsida</taxon>
        <taxon>eudicotyledons</taxon>
        <taxon>Gunneridae</taxon>
        <taxon>Pentapetalae</taxon>
        <taxon>asterids</taxon>
        <taxon>campanulids</taxon>
        <taxon>Asterales</taxon>
        <taxon>Asteraceae</taxon>
        <taxon>Asteroideae</taxon>
        <taxon>Heliantheae alliance</taxon>
        <taxon>Heliantheae</taxon>
        <taxon>Helianthus</taxon>
    </lineage>
</organism>
<comment type="caution">
    <text evidence="1">The sequence shown here is derived from an EMBL/GenBank/DDBJ whole genome shotgun (WGS) entry which is preliminary data.</text>
</comment>
<evidence type="ECO:0000313" key="1">
    <source>
        <dbReference type="EMBL" id="KAF5804318.1"/>
    </source>
</evidence>
<gene>
    <name evidence="1" type="ORF">HanXRQr2_Chr05g0195691</name>
</gene>
<reference evidence="1" key="1">
    <citation type="journal article" date="2017" name="Nature">
        <title>The sunflower genome provides insights into oil metabolism, flowering and Asterid evolution.</title>
        <authorList>
            <person name="Badouin H."/>
            <person name="Gouzy J."/>
            <person name="Grassa C.J."/>
            <person name="Murat F."/>
            <person name="Staton S.E."/>
            <person name="Cottret L."/>
            <person name="Lelandais-Briere C."/>
            <person name="Owens G.L."/>
            <person name="Carrere S."/>
            <person name="Mayjonade B."/>
            <person name="Legrand L."/>
            <person name="Gill N."/>
            <person name="Kane N.C."/>
            <person name="Bowers J.E."/>
            <person name="Hubner S."/>
            <person name="Bellec A."/>
            <person name="Berard A."/>
            <person name="Berges H."/>
            <person name="Blanchet N."/>
            <person name="Boniface M.C."/>
            <person name="Brunel D."/>
            <person name="Catrice O."/>
            <person name="Chaidir N."/>
            <person name="Claudel C."/>
            <person name="Donnadieu C."/>
            <person name="Faraut T."/>
            <person name="Fievet G."/>
            <person name="Helmstetter N."/>
            <person name="King M."/>
            <person name="Knapp S.J."/>
            <person name="Lai Z."/>
            <person name="Le Paslier M.C."/>
            <person name="Lippi Y."/>
            <person name="Lorenzon L."/>
            <person name="Mandel J.R."/>
            <person name="Marage G."/>
            <person name="Marchand G."/>
            <person name="Marquand E."/>
            <person name="Bret-Mestries E."/>
            <person name="Morien E."/>
            <person name="Nambeesan S."/>
            <person name="Nguyen T."/>
            <person name="Pegot-Espagnet P."/>
            <person name="Pouilly N."/>
            <person name="Raftis F."/>
            <person name="Sallet E."/>
            <person name="Schiex T."/>
            <person name="Thomas J."/>
            <person name="Vandecasteele C."/>
            <person name="Vares D."/>
            <person name="Vear F."/>
            <person name="Vautrin S."/>
            <person name="Crespi M."/>
            <person name="Mangin B."/>
            <person name="Burke J.M."/>
            <person name="Salse J."/>
            <person name="Munos S."/>
            <person name="Vincourt P."/>
            <person name="Rieseberg L.H."/>
            <person name="Langlade N.B."/>
        </authorList>
    </citation>
    <scope>NUCLEOTIDE SEQUENCE</scope>
    <source>
        <tissue evidence="1">Leaves</tissue>
    </source>
</reference>
<proteinExistence type="predicted"/>
<reference evidence="1" key="2">
    <citation type="submission" date="2020-06" db="EMBL/GenBank/DDBJ databases">
        <title>Helianthus annuus Genome sequencing and assembly Release 2.</title>
        <authorList>
            <person name="Gouzy J."/>
            <person name="Langlade N."/>
            <person name="Munos S."/>
        </authorList>
    </citation>
    <scope>NUCLEOTIDE SEQUENCE</scope>
    <source>
        <tissue evidence="1">Leaves</tissue>
    </source>
</reference>
<sequence>MHGVVAIRGLAALGGLEGENAPLPSVLGENMNNEKHHYLIKPISWVGLFHPRNLRVPLIRVKGH</sequence>
<protein>
    <submittedName>
        <fullName evidence="1">Uncharacterized protein</fullName>
    </submittedName>
</protein>
<keyword evidence="2" id="KW-1185">Reference proteome</keyword>
<dbReference type="EMBL" id="MNCJ02000320">
    <property type="protein sequence ID" value="KAF5804318.1"/>
    <property type="molecule type" value="Genomic_DNA"/>
</dbReference>
<accession>A0A9K3IWL3</accession>
<dbReference type="Gramene" id="mRNA:HanXRQr2_Chr05g0195691">
    <property type="protein sequence ID" value="mRNA:HanXRQr2_Chr05g0195691"/>
    <property type="gene ID" value="HanXRQr2_Chr05g0195691"/>
</dbReference>
<name>A0A9K3IWL3_HELAN</name>
<evidence type="ECO:0000313" key="2">
    <source>
        <dbReference type="Proteomes" id="UP000215914"/>
    </source>
</evidence>
<dbReference type="Proteomes" id="UP000215914">
    <property type="component" value="Unassembled WGS sequence"/>
</dbReference>